<keyword evidence="5" id="KW-0812">Transmembrane</keyword>
<comment type="subcellular location">
    <subcellularLocation>
        <location evidence="1">Cell outer membrane</location>
    </subcellularLocation>
</comment>
<sequence>MPTVRRALLAAPLGACLSMLAPDASAQQTPEPAAPPAASPGPAAEAPASAFPKPQVQDTGAAPLTLERAVALASERNESVLAAGQVAEAAGARVARARAFFLPNLTASGTYTRRLRESTREVGGQTVVLQQFNALGANFTGRVALFDARGIPLYRAAKLESEASQLDAVETRRQVSFAAANAFLVTLANQQVYQAAEQRLAYARQGLADAQARATAGLASTNDVTRAELEVATAEANLAAALGTAETSRLELGFLLVEPVKGELSPPEPLLADAVRPAPSLELLNQGATDRRPDILSAQLRVRSLRESAKEPLARLLPTVGATAQFRLTNEAGLNGNVGDGFLAVDLTWNLFDGGTRYAERRERVANANAAELNTQAATRRVSVDIEQARVNLETARAALAQTEHAARAARKNAAETGILYRQGLSTALTVADASLSLFEAEVALARNRYGLGVALLGLRAAVGLNPLGKEP</sequence>
<evidence type="ECO:0000256" key="1">
    <source>
        <dbReference type="ARBA" id="ARBA00004442"/>
    </source>
</evidence>
<dbReference type="EMBL" id="JAAIYO010000003">
    <property type="protein sequence ID" value="MBE4749445.1"/>
    <property type="molecule type" value="Genomic_DNA"/>
</dbReference>
<dbReference type="Gene3D" id="1.20.1600.10">
    <property type="entry name" value="Outer membrane efflux proteins (OEP)"/>
    <property type="match status" value="1"/>
</dbReference>
<evidence type="ECO:0000256" key="8">
    <source>
        <dbReference type="SAM" id="Coils"/>
    </source>
</evidence>
<evidence type="ECO:0000256" key="6">
    <source>
        <dbReference type="ARBA" id="ARBA00023136"/>
    </source>
</evidence>
<dbReference type="Proteomes" id="UP001516472">
    <property type="component" value="Unassembled WGS sequence"/>
</dbReference>
<organism evidence="11 12">
    <name type="scientific">Corallococcus soli</name>
    <dbReference type="NCBI Taxonomy" id="2710757"/>
    <lineage>
        <taxon>Bacteria</taxon>
        <taxon>Pseudomonadati</taxon>
        <taxon>Myxococcota</taxon>
        <taxon>Myxococcia</taxon>
        <taxon>Myxococcales</taxon>
        <taxon>Cystobacterineae</taxon>
        <taxon>Myxococcaceae</taxon>
        <taxon>Corallococcus</taxon>
    </lineage>
</organism>
<evidence type="ECO:0000313" key="11">
    <source>
        <dbReference type="EMBL" id="MBE4749445.1"/>
    </source>
</evidence>
<evidence type="ECO:0000256" key="10">
    <source>
        <dbReference type="SAM" id="SignalP"/>
    </source>
</evidence>
<dbReference type="Pfam" id="PF02321">
    <property type="entry name" value="OEP"/>
    <property type="match status" value="2"/>
</dbReference>
<accession>A0ABR9PNE4</accession>
<keyword evidence="10" id="KW-0732">Signal</keyword>
<keyword evidence="3" id="KW-0813">Transport</keyword>
<evidence type="ECO:0000256" key="2">
    <source>
        <dbReference type="ARBA" id="ARBA00007613"/>
    </source>
</evidence>
<name>A0ABR9PNE4_9BACT</name>
<evidence type="ECO:0000256" key="3">
    <source>
        <dbReference type="ARBA" id="ARBA00022448"/>
    </source>
</evidence>
<keyword evidence="12" id="KW-1185">Reference proteome</keyword>
<feature type="compositionally biased region" description="Low complexity" evidence="9">
    <location>
        <begin position="40"/>
        <end position="54"/>
    </location>
</feature>
<comment type="similarity">
    <text evidence="2">Belongs to the outer membrane factor (OMF) (TC 1.B.17) family.</text>
</comment>
<dbReference type="PANTHER" id="PTHR30026:SF20">
    <property type="entry name" value="OUTER MEMBRANE PROTEIN TOLC"/>
    <property type="match status" value="1"/>
</dbReference>
<evidence type="ECO:0000256" key="4">
    <source>
        <dbReference type="ARBA" id="ARBA00022452"/>
    </source>
</evidence>
<keyword evidence="7" id="KW-0998">Cell outer membrane</keyword>
<keyword evidence="6" id="KW-0472">Membrane</keyword>
<reference evidence="11 12" key="1">
    <citation type="submission" date="2020-02" db="EMBL/GenBank/DDBJ databases">
        <authorList>
            <person name="Babadi Z.K."/>
            <person name="Risdian C."/>
            <person name="Ebrahimipour G.H."/>
            <person name="Wink J."/>
        </authorList>
    </citation>
    <scope>NUCLEOTIDE SEQUENCE [LARGE SCALE GENOMIC DNA]</scope>
    <source>
        <strain evidence="11 12">ZKHCc1 1396</strain>
    </source>
</reference>
<gene>
    <name evidence="11" type="ORF">G4177_14860</name>
</gene>
<feature type="chain" id="PRO_5045916708" evidence="10">
    <location>
        <begin position="27"/>
        <end position="472"/>
    </location>
</feature>
<dbReference type="SUPFAM" id="SSF56954">
    <property type="entry name" value="Outer membrane efflux proteins (OEP)"/>
    <property type="match status" value="1"/>
</dbReference>
<dbReference type="InterPro" id="IPR051906">
    <property type="entry name" value="TolC-like"/>
</dbReference>
<protein>
    <submittedName>
        <fullName evidence="11">TolC family protein</fullName>
    </submittedName>
</protein>
<feature type="coiled-coil region" evidence="8">
    <location>
        <begin position="386"/>
        <end position="413"/>
    </location>
</feature>
<feature type="signal peptide" evidence="10">
    <location>
        <begin position="1"/>
        <end position="26"/>
    </location>
</feature>
<keyword evidence="4" id="KW-1134">Transmembrane beta strand</keyword>
<dbReference type="InterPro" id="IPR003423">
    <property type="entry name" value="OMP_efflux"/>
</dbReference>
<comment type="caution">
    <text evidence="11">The sequence shown here is derived from an EMBL/GenBank/DDBJ whole genome shotgun (WGS) entry which is preliminary data.</text>
</comment>
<evidence type="ECO:0000256" key="7">
    <source>
        <dbReference type="ARBA" id="ARBA00023237"/>
    </source>
</evidence>
<keyword evidence="8" id="KW-0175">Coiled coil</keyword>
<proteinExistence type="inferred from homology"/>
<feature type="region of interest" description="Disordered" evidence="9">
    <location>
        <begin position="23"/>
        <end position="57"/>
    </location>
</feature>
<dbReference type="PANTHER" id="PTHR30026">
    <property type="entry name" value="OUTER MEMBRANE PROTEIN TOLC"/>
    <property type="match status" value="1"/>
</dbReference>
<evidence type="ECO:0000313" key="12">
    <source>
        <dbReference type="Proteomes" id="UP001516472"/>
    </source>
</evidence>
<evidence type="ECO:0000256" key="9">
    <source>
        <dbReference type="SAM" id="MobiDB-lite"/>
    </source>
</evidence>
<evidence type="ECO:0000256" key="5">
    <source>
        <dbReference type="ARBA" id="ARBA00022692"/>
    </source>
</evidence>